<dbReference type="Proteomes" id="UP000306319">
    <property type="component" value="Unassembled WGS sequence"/>
</dbReference>
<name>A0AC61RB94_9BACT</name>
<gene>
    <name evidence="1" type="ORF">E5331_15105</name>
</gene>
<accession>A0AC61RB94</accession>
<dbReference type="EMBL" id="SRYB01000027">
    <property type="protein sequence ID" value="TGY77264.1"/>
    <property type="molecule type" value="Genomic_DNA"/>
</dbReference>
<evidence type="ECO:0000313" key="2">
    <source>
        <dbReference type="Proteomes" id="UP000306319"/>
    </source>
</evidence>
<comment type="caution">
    <text evidence="1">The sequence shown here is derived from an EMBL/GenBank/DDBJ whole genome shotgun (WGS) entry which is preliminary data.</text>
</comment>
<sequence length="139" mass="16444">MLMAVRYSIVHKQQTGTWNQMSIYDDHIRLWNEGVLPEDYTVEILMSKHTSKPRNPKMAQVFYRAGFIEAWGRGYEKIMREFDKLNLFHPSFTVEQGGVTAIIPREIFMSIRGDRKPIQIDSYRTKTEPKPNRKIRLLI</sequence>
<protein>
    <submittedName>
        <fullName evidence="1">Uncharacterized protein</fullName>
    </submittedName>
</protein>
<evidence type="ECO:0000313" key="1">
    <source>
        <dbReference type="EMBL" id="TGY77264.1"/>
    </source>
</evidence>
<organism evidence="1 2">
    <name type="scientific">Lepagella muris</name>
    <dbReference type="NCBI Taxonomy" id="3032870"/>
    <lineage>
        <taxon>Bacteria</taxon>
        <taxon>Pseudomonadati</taxon>
        <taxon>Bacteroidota</taxon>
        <taxon>Bacteroidia</taxon>
        <taxon>Bacteroidales</taxon>
        <taxon>Muribaculaceae</taxon>
        <taxon>Lepagella</taxon>
    </lineage>
</organism>
<keyword evidence="2" id="KW-1185">Reference proteome</keyword>
<proteinExistence type="predicted"/>
<reference evidence="1" key="1">
    <citation type="submission" date="2019-04" db="EMBL/GenBank/DDBJ databases">
        <title>Microbes associate with the intestines of laboratory mice.</title>
        <authorList>
            <person name="Navarre W."/>
            <person name="Wong E."/>
            <person name="Huang K."/>
            <person name="Tropini C."/>
            <person name="Ng K."/>
            <person name="Yu B."/>
        </authorList>
    </citation>
    <scope>NUCLEOTIDE SEQUENCE</scope>
    <source>
        <strain evidence="1">NM04_E33</strain>
    </source>
</reference>